<gene>
    <name evidence="3" type="ORF">SERLADRAFT_434104</name>
</gene>
<evidence type="ECO:0000256" key="1">
    <source>
        <dbReference type="SAM" id="Coils"/>
    </source>
</evidence>
<accession>F8NLQ0</accession>
<dbReference type="Proteomes" id="UP000008064">
    <property type="component" value="Unassembled WGS sequence"/>
</dbReference>
<dbReference type="AlphaFoldDB" id="F8NLQ0"/>
<dbReference type="KEGG" id="sla:SERLADRAFT_434104"/>
<dbReference type="Pfam" id="PF20414">
    <property type="entry name" value="DUF6698"/>
    <property type="match status" value="1"/>
</dbReference>
<protein>
    <submittedName>
        <fullName evidence="3">Uncharacterized protein</fullName>
    </submittedName>
</protein>
<feature type="compositionally biased region" description="Polar residues" evidence="2">
    <location>
        <begin position="95"/>
        <end position="106"/>
    </location>
</feature>
<dbReference type="EMBL" id="GL945430">
    <property type="protein sequence ID" value="EGO28231.1"/>
    <property type="molecule type" value="Genomic_DNA"/>
</dbReference>
<feature type="compositionally biased region" description="Polar residues" evidence="2">
    <location>
        <begin position="60"/>
        <end position="71"/>
    </location>
</feature>
<feature type="compositionally biased region" description="Basic and acidic residues" evidence="2">
    <location>
        <begin position="78"/>
        <end position="94"/>
    </location>
</feature>
<sequence length="345" mass="38662">MPLQPAEFSSRSGPLTRELTQATLGTTTPPSTQLRPPRFRRDPTSTPPATQPRPPGLQRDPTSTPPSTQASLRPPRFRGHDDSGSTYRDHEGNLDRQSPVDQIDNQDIEASQVAEAKRRIATLEDELEKLRSGLKRKMKGADGAQGDDAGNLKPIIVSWIAEIFSVTDLTLDASNKSSRGFANNHTGRLLCPIEYDWSGSNDRDPDFLVTALMMPTFLYKNYNMNADNMKEGIQVYLYLPFGSDTRTRNHVAALLGMQSVKPRAIAYVAVQLHFALLNFYRFIVDFPEMPPGPASKNRVNMLLLWWNQKVFGLHNASNYSPQDYARMLMSKLKAQRVARESISSI</sequence>
<dbReference type="RefSeq" id="XP_007314430.1">
    <property type="nucleotide sequence ID" value="XM_007314368.1"/>
</dbReference>
<dbReference type="GeneID" id="18814317"/>
<feature type="compositionally biased region" description="Pro residues" evidence="2">
    <location>
        <begin position="45"/>
        <end position="55"/>
    </location>
</feature>
<evidence type="ECO:0000313" key="3">
    <source>
        <dbReference type="EMBL" id="EGO28231.1"/>
    </source>
</evidence>
<feature type="region of interest" description="Disordered" evidence="2">
    <location>
        <begin position="1"/>
        <end position="106"/>
    </location>
</feature>
<reference evidence="3" key="1">
    <citation type="submission" date="2011-04" db="EMBL/GenBank/DDBJ databases">
        <title>Evolution of plant cell wall degrading machinery underlies the functional diversity of forest fungi.</title>
        <authorList>
            <consortium name="US DOE Joint Genome Institute (JGI-PGF)"/>
            <person name="Eastwood D.C."/>
            <person name="Floudas D."/>
            <person name="Binder M."/>
            <person name="Majcherczyk A."/>
            <person name="Schneider P."/>
            <person name="Aerts A."/>
            <person name="Asiegbu F.O."/>
            <person name="Baker S.E."/>
            <person name="Barry K."/>
            <person name="Bendiksby M."/>
            <person name="Blumentritt M."/>
            <person name="Coutinho P.M."/>
            <person name="Cullen D."/>
            <person name="Cullen D."/>
            <person name="Gathman A."/>
            <person name="Goodell B."/>
            <person name="Henrissat B."/>
            <person name="Ihrmark K."/>
            <person name="Kauserud H."/>
            <person name="Kohler A."/>
            <person name="LaButti K."/>
            <person name="Lapidus A."/>
            <person name="Lavin J.L."/>
            <person name="Lee Y.-H."/>
            <person name="Lindquist E."/>
            <person name="Lilly W."/>
            <person name="Lucas S."/>
            <person name="Morin E."/>
            <person name="Murat C."/>
            <person name="Oguiza J.A."/>
            <person name="Park J."/>
            <person name="Pisabarro A.G."/>
            <person name="Riley R."/>
            <person name="Rosling A."/>
            <person name="Salamov A."/>
            <person name="Schmidt O."/>
            <person name="Schmutz J."/>
            <person name="Skrede I."/>
            <person name="Stenlid J."/>
            <person name="Wiebenga A."/>
            <person name="Xie X."/>
            <person name="Kues U."/>
            <person name="Hibbett D.S."/>
            <person name="Hoffmeister D."/>
            <person name="Hogberg N."/>
            <person name="Martin F."/>
            <person name="Grigoriev I.V."/>
            <person name="Watkinson S.C."/>
        </authorList>
    </citation>
    <scope>NUCLEOTIDE SEQUENCE</scope>
    <source>
        <strain evidence="3">S7.9</strain>
    </source>
</reference>
<feature type="coiled-coil region" evidence="1">
    <location>
        <begin position="106"/>
        <end position="133"/>
    </location>
</feature>
<proteinExistence type="predicted"/>
<dbReference type="HOGENOM" id="CLU_804512_0_0_1"/>
<dbReference type="OrthoDB" id="2654632at2759"/>
<keyword evidence="1" id="KW-0175">Coiled coil</keyword>
<name>F8NLQ0_SERL9</name>
<dbReference type="InterPro" id="IPR046521">
    <property type="entry name" value="DUF6698"/>
</dbReference>
<evidence type="ECO:0000256" key="2">
    <source>
        <dbReference type="SAM" id="MobiDB-lite"/>
    </source>
</evidence>
<organism>
    <name type="scientific">Serpula lacrymans var. lacrymans (strain S7.9)</name>
    <name type="common">Dry rot fungus</name>
    <dbReference type="NCBI Taxonomy" id="578457"/>
    <lineage>
        <taxon>Eukaryota</taxon>
        <taxon>Fungi</taxon>
        <taxon>Dikarya</taxon>
        <taxon>Basidiomycota</taxon>
        <taxon>Agaricomycotina</taxon>
        <taxon>Agaricomycetes</taxon>
        <taxon>Agaricomycetidae</taxon>
        <taxon>Boletales</taxon>
        <taxon>Coniophorineae</taxon>
        <taxon>Serpulaceae</taxon>
        <taxon>Serpula</taxon>
    </lineage>
</organism>
<feature type="compositionally biased region" description="Polar residues" evidence="2">
    <location>
        <begin position="7"/>
        <end position="34"/>
    </location>
</feature>